<dbReference type="GO" id="GO:1901135">
    <property type="term" value="P:carbohydrate derivative metabolic process"/>
    <property type="evidence" value="ECO:0007669"/>
    <property type="project" value="InterPro"/>
</dbReference>
<dbReference type="InterPro" id="IPR004800">
    <property type="entry name" value="KdsD/KpsF-type"/>
</dbReference>
<dbReference type="SUPFAM" id="SSF53697">
    <property type="entry name" value="SIS domain"/>
    <property type="match status" value="1"/>
</dbReference>
<dbReference type="FunFam" id="3.40.50.10490:FF:000011">
    <property type="entry name" value="Arabinose 5-phosphate isomerase"/>
    <property type="match status" value="1"/>
</dbReference>
<dbReference type="GO" id="GO:0005975">
    <property type="term" value="P:carbohydrate metabolic process"/>
    <property type="evidence" value="ECO:0007669"/>
    <property type="project" value="InterPro"/>
</dbReference>
<evidence type="ECO:0000256" key="7">
    <source>
        <dbReference type="ARBA" id="ARBA00060658"/>
    </source>
</evidence>
<dbReference type="PIRSF" id="PIRSF004692">
    <property type="entry name" value="KdsD_KpsF"/>
    <property type="match status" value="1"/>
</dbReference>
<keyword evidence="9" id="KW-0862">Zinc</keyword>
<feature type="site" description="Catalytically relevant" evidence="10">
    <location>
        <position position="146"/>
    </location>
</feature>
<evidence type="ECO:0000256" key="8">
    <source>
        <dbReference type="PIRNR" id="PIRNR004692"/>
    </source>
</evidence>
<dbReference type="Pfam" id="PF00571">
    <property type="entry name" value="CBS"/>
    <property type="match status" value="2"/>
</dbReference>
<dbReference type="CDD" id="cd04604">
    <property type="entry name" value="CBS_pair_SIS_assoc"/>
    <property type="match status" value="1"/>
</dbReference>
<dbReference type="PANTHER" id="PTHR42745:SF1">
    <property type="entry name" value="ARABINOSE 5-PHOSPHATE ISOMERASE KDSD"/>
    <property type="match status" value="1"/>
</dbReference>
<keyword evidence="5 11" id="KW-0129">CBS domain</keyword>
<dbReference type="CDD" id="cd05014">
    <property type="entry name" value="SIS_Kpsf"/>
    <property type="match status" value="1"/>
</dbReference>
<dbReference type="GO" id="GO:0019146">
    <property type="term" value="F:arabinose-5-phosphate isomerase activity"/>
    <property type="evidence" value="ECO:0007669"/>
    <property type="project" value="UniProtKB-EC"/>
</dbReference>
<dbReference type="NCBIfam" id="TIGR00393">
    <property type="entry name" value="kpsF"/>
    <property type="match status" value="1"/>
</dbReference>
<feature type="site" description="Catalytically relevant" evidence="10">
    <location>
        <position position="53"/>
    </location>
</feature>
<dbReference type="Pfam" id="PF01380">
    <property type="entry name" value="SIS"/>
    <property type="match status" value="1"/>
</dbReference>
<evidence type="ECO:0000259" key="12">
    <source>
        <dbReference type="PROSITE" id="PS51371"/>
    </source>
</evidence>
<proteinExistence type="inferred from homology"/>
<dbReference type="PROSITE" id="PS51464">
    <property type="entry name" value="SIS"/>
    <property type="match status" value="1"/>
</dbReference>
<comment type="similarity">
    <text evidence="2 8">Belongs to the SIS family. GutQ/KpsF subfamily.</text>
</comment>
<organism evidence="14 15">
    <name type="scientific">Stenotrophobium rhamnosiphilum</name>
    <dbReference type="NCBI Taxonomy" id="2029166"/>
    <lineage>
        <taxon>Bacteria</taxon>
        <taxon>Pseudomonadati</taxon>
        <taxon>Pseudomonadota</taxon>
        <taxon>Gammaproteobacteria</taxon>
        <taxon>Nevskiales</taxon>
        <taxon>Nevskiaceae</taxon>
        <taxon>Stenotrophobium</taxon>
    </lineage>
</organism>
<dbReference type="EMBL" id="QANS01000005">
    <property type="protein sequence ID" value="PTU30711.1"/>
    <property type="molecule type" value="Genomic_DNA"/>
</dbReference>
<keyword evidence="15" id="KW-1185">Reference proteome</keyword>
<name>A0A2T5MDQ5_9GAMM</name>
<dbReference type="PANTHER" id="PTHR42745">
    <property type="match status" value="1"/>
</dbReference>
<feature type="domain" description="CBS" evidence="12">
    <location>
        <begin position="271"/>
        <end position="323"/>
    </location>
</feature>
<keyword evidence="9" id="KW-0479">Metal-binding</keyword>
<reference evidence="14 15" key="1">
    <citation type="submission" date="2018-04" db="EMBL/GenBank/DDBJ databases">
        <title>Novel species isolated from glacier.</title>
        <authorList>
            <person name="Liu Q."/>
            <person name="Xin Y.-H."/>
        </authorList>
    </citation>
    <scope>NUCLEOTIDE SEQUENCE [LARGE SCALE GENOMIC DNA]</scope>
    <source>
        <strain evidence="14 15">GT1R17</strain>
    </source>
</reference>
<dbReference type="InterPro" id="IPR050986">
    <property type="entry name" value="GutQ/KpsF_isomerases"/>
</dbReference>
<dbReference type="Proteomes" id="UP000244248">
    <property type="component" value="Unassembled WGS sequence"/>
</dbReference>
<feature type="binding site" evidence="9">
    <location>
        <position position="76"/>
    </location>
    <ligand>
        <name>Zn(2+)</name>
        <dbReference type="ChEBI" id="CHEBI:29105"/>
    </ligand>
</feature>
<accession>A0A2T5MDQ5</accession>
<dbReference type="PROSITE" id="PS51371">
    <property type="entry name" value="CBS"/>
    <property type="match status" value="2"/>
</dbReference>
<gene>
    <name evidence="14" type="ORF">CJD38_14570</name>
</gene>
<evidence type="ECO:0000256" key="3">
    <source>
        <dbReference type="ARBA" id="ARBA00011881"/>
    </source>
</evidence>
<feature type="domain" description="CBS" evidence="12">
    <location>
        <begin position="204"/>
        <end position="262"/>
    </location>
</feature>
<evidence type="ECO:0000256" key="10">
    <source>
        <dbReference type="PIRSR" id="PIRSR004692-3"/>
    </source>
</evidence>
<comment type="caution">
    <text evidence="14">The sequence shown here is derived from an EMBL/GenBank/DDBJ whole genome shotgun (WGS) entry which is preliminary data.</text>
</comment>
<evidence type="ECO:0000256" key="5">
    <source>
        <dbReference type="ARBA" id="ARBA00023122"/>
    </source>
</evidence>
<dbReference type="Gene3D" id="3.10.580.10">
    <property type="entry name" value="CBS-domain"/>
    <property type="match status" value="1"/>
</dbReference>
<feature type="site" description="Catalytically relevant" evidence="10">
    <location>
        <position position="105"/>
    </location>
</feature>
<dbReference type="OrthoDB" id="9762536at2"/>
<dbReference type="Gene3D" id="3.40.50.10490">
    <property type="entry name" value="Glucose-6-phosphate isomerase like protein, domain 1"/>
    <property type="match status" value="1"/>
</dbReference>
<evidence type="ECO:0000256" key="1">
    <source>
        <dbReference type="ARBA" id="ARBA00004756"/>
    </source>
</evidence>
<dbReference type="InterPro" id="IPR001347">
    <property type="entry name" value="SIS_dom"/>
</dbReference>
<dbReference type="InterPro" id="IPR035474">
    <property type="entry name" value="SIS_Kpsf"/>
</dbReference>
<dbReference type="GO" id="GO:0046872">
    <property type="term" value="F:metal ion binding"/>
    <property type="evidence" value="ECO:0007669"/>
    <property type="project" value="UniProtKB-KW"/>
</dbReference>
<dbReference type="FunFam" id="3.10.580.10:FF:000007">
    <property type="entry name" value="Arabinose 5-phosphate isomerase"/>
    <property type="match status" value="1"/>
</dbReference>
<comment type="pathway">
    <text evidence="1">Bacterial outer membrane biogenesis; lipopolysaccharide biosynthesis.</text>
</comment>
<comment type="pathway">
    <text evidence="7">Carbohydrate biosynthesis; 3-deoxy-D-manno-octulosonate biosynthesis; 3-deoxy-D-manno-octulosonate from D-ribulose 5-phosphate: step 1/3.</text>
</comment>
<dbReference type="GO" id="GO:0097367">
    <property type="term" value="F:carbohydrate derivative binding"/>
    <property type="evidence" value="ECO:0007669"/>
    <property type="project" value="InterPro"/>
</dbReference>
<comment type="catalytic activity">
    <reaction evidence="8">
        <text>D-arabinose 5-phosphate = D-ribulose 5-phosphate</text>
        <dbReference type="Rhea" id="RHEA:23104"/>
        <dbReference type="ChEBI" id="CHEBI:57693"/>
        <dbReference type="ChEBI" id="CHEBI:58121"/>
        <dbReference type="EC" id="5.3.1.13"/>
    </reaction>
</comment>
<sequence>MDAAALQQMGRKVLEIERDALTALLPRINEDFARACQIMLACTGRVVVTGMGKSGHIGGKIAATLASTGTPSFFVHPGEASHGDLGMITKQDVVLALSNSGETNEVLTILPLIKRMGAPLIAITGKPTSTLAKAADAHLDVTVAQEACPHNLAPTASTTATLAMGDALAVALLEARGFTPEDFAMSHPGGSLGRKLLLKISDLMHKGERLPKVSPDATLSTALLEMTRKGLGMTAIVSPEDKVLGVYTDGDLRRTLETGIDVRTAKILDVMTPGGKTAKADWLAAQAVQLMEKHKITVLLVVDDSAKLVGAIHMQDLLRAGVV</sequence>
<feature type="site" description="Catalytically relevant" evidence="10">
    <location>
        <position position="187"/>
    </location>
</feature>
<protein>
    <recommendedName>
        <fullName evidence="8">Arabinose 5-phosphate isomerase</fullName>
        <shortName evidence="8">API</shortName>
        <ecNumber evidence="8">5.3.1.13</ecNumber>
    </recommendedName>
</protein>
<keyword evidence="4" id="KW-0677">Repeat</keyword>
<evidence type="ECO:0000256" key="6">
    <source>
        <dbReference type="ARBA" id="ARBA00023235"/>
    </source>
</evidence>
<evidence type="ECO:0000259" key="13">
    <source>
        <dbReference type="PROSITE" id="PS51464"/>
    </source>
</evidence>
<evidence type="ECO:0000313" key="15">
    <source>
        <dbReference type="Proteomes" id="UP000244248"/>
    </source>
</evidence>
<feature type="domain" description="SIS" evidence="13">
    <location>
        <begin position="35"/>
        <end position="178"/>
    </location>
</feature>
<keyword evidence="6 8" id="KW-0413">Isomerase</keyword>
<evidence type="ECO:0000256" key="9">
    <source>
        <dbReference type="PIRSR" id="PIRSR004692-2"/>
    </source>
</evidence>
<dbReference type="SMART" id="SM00116">
    <property type="entry name" value="CBS"/>
    <property type="match status" value="2"/>
</dbReference>
<dbReference type="RefSeq" id="WP_107941084.1">
    <property type="nucleotide sequence ID" value="NZ_QANS01000005.1"/>
</dbReference>
<dbReference type="AlphaFoldDB" id="A0A2T5MDQ5"/>
<dbReference type="InterPro" id="IPR000644">
    <property type="entry name" value="CBS_dom"/>
</dbReference>
<evidence type="ECO:0000256" key="4">
    <source>
        <dbReference type="ARBA" id="ARBA00022737"/>
    </source>
</evidence>
<evidence type="ECO:0000256" key="11">
    <source>
        <dbReference type="PROSITE-ProRule" id="PRU00703"/>
    </source>
</evidence>
<evidence type="ECO:0000313" key="14">
    <source>
        <dbReference type="EMBL" id="PTU30711.1"/>
    </source>
</evidence>
<evidence type="ECO:0000256" key="2">
    <source>
        <dbReference type="ARBA" id="ARBA00008165"/>
    </source>
</evidence>
<dbReference type="EC" id="5.3.1.13" evidence="8"/>
<dbReference type="InterPro" id="IPR046342">
    <property type="entry name" value="CBS_dom_sf"/>
</dbReference>
<comment type="subunit">
    <text evidence="3">Homotetramer.</text>
</comment>
<dbReference type="InterPro" id="IPR046348">
    <property type="entry name" value="SIS_dom_sf"/>
</dbReference>